<evidence type="ECO:0000313" key="3">
    <source>
        <dbReference type="Proteomes" id="UP001307849"/>
    </source>
</evidence>
<reference evidence="2 3" key="1">
    <citation type="submission" date="2019-10" db="EMBL/GenBank/DDBJ databases">
        <authorList>
            <person name="Palmer J.M."/>
        </authorList>
    </citation>
    <scope>NUCLEOTIDE SEQUENCE [LARGE SCALE GENOMIC DNA]</scope>
    <source>
        <strain evidence="2 3">TWF506</strain>
    </source>
</reference>
<comment type="caution">
    <text evidence="2">The sequence shown here is derived from an EMBL/GenBank/DDBJ whole genome shotgun (WGS) entry which is preliminary data.</text>
</comment>
<gene>
    <name evidence="2" type="ORF">TWF506_009383</name>
</gene>
<feature type="signal peptide" evidence="1">
    <location>
        <begin position="1"/>
        <end position="18"/>
    </location>
</feature>
<evidence type="ECO:0000256" key="1">
    <source>
        <dbReference type="SAM" id="SignalP"/>
    </source>
</evidence>
<keyword evidence="3" id="KW-1185">Reference proteome</keyword>
<keyword evidence="1" id="KW-0732">Signal</keyword>
<evidence type="ECO:0000313" key="2">
    <source>
        <dbReference type="EMBL" id="KAK6513220.1"/>
    </source>
</evidence>
<feature type="chain" id="PRO_5043025839" evidence="1">
    <location>
        <begin position="19"/>
        <end position="186"/>
    </location>
</feature>
<protein>
    <submittedName>
        <fullName evidence="2">Uncharacterized protein</fullName>
    </submittedName>
</protein>
<accession>A0AAN8NDN5</accession>
<name>A0AAN8NDN5_9PEZI</name>
<proteinExistence type="predicted"/>
<dbReference type="AlphaFoldDB" id="A0AAN8NDN5"/>
<organism evidence="2 3">
    <name type="scientific">Arthrobotrys conoides</name>
    <dbReference type="NCBI Taxonomy" id="74498"/>
    <lineage>
        <taxon>Eukaryota</taxon>
        <taxon>Fungi</taxon>
        <taxon>Dikarya</taxon>
        <taxon>Ascomycota</taxon>
        <taxon>Pezizomycotina</taxon>
        <taxon>Orbiliomycetes</taxon>
        <taxon>Orbiliales</taxon>
        <taxon>Orbiliaceae</taxon>
        <taxon>Arthrobotrys</taxon>
    </lineage>
</organism>
<dbReference type="EMBL" id="JAVHJM010000006">
    <property type="protein sequence ID" value="KAK6513220.1"/>
    <property type="molecule type" value="Genomic_DNA"/>
</dbReference>
<dbReference type="Proteomes" id="UP001307849">
    <property type="component" value="Unassembled WGS sequence"/>
</dbReference>
<sequence length="186" mass="20916">MKMFSMFLLSLIATAIEAIQHPPHLETSPHPNFSLLPRDTAGNGTFKNWQWSDQKDLGKNQLYWINRKPNPEFDLAVARQMAASLRTDPKAVCGVKQDGKCLIAACDSDTNMGLYLCNYRPQGFETACHIIAHTATKIIDRWEGKEKGGMLIAGFTEPSVQAYSYWSEDPSWVVVYTMPCLQTVPM</sequence>